<dbReference type="PANTHER" id="PTHR34408">
    <property type="entry name" value="FAMILY PROTEIN, PUTATIVE-RELATED"/>
    <property type="match status" value="1"/>
</dbReference>
<dbReference type="Gene3D" id="2.30.30.40">
    <property type="entry name" value="SH3 Domains"/>
    <property type="match status" value="2"/>
</dbReference>
<sequence>MKRLIRLICIGLMLVGGPVLAQSTSPTPVAPSPQFATEATVASVDVYRLNVRSAPSTNGLVLTIIEYGSIYPIVQKSEDGEWYLLQIGNFQGWVSAELVIAANTEDLLSLQEIREQQIQTAVESFLANTFNTVTTTGNLNMRTGPSTNFPIVGRIPEGGRAALVARNAYGTWWQVNYGGLVGWVSGGFLVFSTNTDLSLVPVQ</sequence>
<evidence type="ECO:0000256" key="1">
    <source>
        <dbReference type="SAM" id="SignalP"/>
    </source>
</evidence>
<proteinExistence type="predicted"/>
<dbReference type="PROSITE" id="PS51781">
    <property type="entry name" value="SH3B"/>
    <property type="match status" value="2"/>
</dbReference>
<dbReference type="Proteomes" id="UP000594468">
    <property type="component" value="Chromosome"/>
</dbReference>
<dbReference type="PANTHER" id="PTHR34408:SF1">
    <property type="entry name" value="GLYCOSYL HYDROLASE FAMILY 19 DOMAIN-CONTAINING PROTEIN HI_1415"/>
    <property type="match status" value="1"/>
</dbReference>
<dbReference type="SMART" id="SM00287">
    <property type="entry name" value="SH3b"/>
    <property type="match status" value="2"/>
</dbReference>
<protein>
    <submittedName>
        <fullName evidence="3">SH3 domain-containing protein</fullName>
    </submittedName>
</protein>
<dbReference type="RefSeq" id="WP_195172325.1">
    <property type="nucleotide sequence ID" value="NZ_CP062983.1"/>
</dbReference>
<dbReference type="AlphaFoldDB" id="A0A7S8EC53"/>
<dbReference type="EMBL" id="CP062983">
    <property type="protein sequence ID" value="QPC84262.1"/>
    <property type="molecule type" value="Genomic_DNA"/>
</dbReference>
<organism evidence="3 4">
    <name type="scientific">Phototrophicus methaneseepsis</name>
    <dbReference type="NCBI Taxonomy" id="2710758"/>
    <lineage>
        <taxon>Bacteria</taxon>
        <taxon>Bacillati</taxon>
        <taxon>Chloroflexota</taxon>
        <taxon>Candidatus Thermofontia</taxon>
        <taxon>Phototrophicales</taxon>
        <taxon>Phototrophicaceae</taxon>
        <taxon>Phototrophicus</taxon>
    </lineage>
</organism>
<evidence type="ECO:0000313" key="3">
    <source>
        <dbReference type="EMBL" id="QPC84262.1"/>
    </source>
</evidence>
<name>A0A7S8EC53_9CHLR</name>
<feature type="signal peptide" evidence="1">
    <location>
        <begin position="1"/>
        <end position="21"/>
    </location>
</feature>
<dbReference type="InterPro" id="IPR052354">
    <property type="entry name" value="Cell_Wall_Dynamics_Protein"/>
</dbReference>
<evidence type="ECO:0000259" key="2">
    <source>
        <dbReference type="PROSITE" id="PS51781"/>
    </source>
</evidence>
<keyword evidence="4" id="KW-1185">Reference proteome</keyword>
<feature type="domain" description="SH3b" evidence="2">
    <location>
        <begin position="128"/>
        <end position="193"/>
    </location>
</feature>
<accession>A0A7S8EC53</accession>
<dbReference type="Pfam" id="PF08239">
    <property type="entry name" value="SH3_3"/>
    <property type="match status" value="2"/>
</dbReference>
<evidence type="ECO:0000313" key="4">
    <source>
        <dbReference type="Proteomes" id="UP000594468"/>
    </source>
</evidence>
<reference evidence="3 4" key="1">
    <citation type="submission" date="2020-02" db="EMBL/GenBank/DDBJ databases">
        <authorList>
            <person name="Zheng R.K."/>
            <person name="Sun C.M."/>
        </authorList>
    </citation>
    <scope>NUCLEOTIDE SEQUENCE [LARGE SCALE GENOMIC DNA]</scope>
    <source>
        <strain evidence="4">rifampicinis</strain>
    </source>
</reference>
<dbReference type="KEGG" id="pmet:G4Y79_07775"/>
<dbReference type="InterPro" id="IPR003646">
    <property type="entry name" value="SH3-like_bac-type"/>
</dbReference>
<feature type="chain" id="PRO_5032288669" evidence="1">
    <location>
        <begin position="22"/>
        <end position="203"/>
    </location>
</feature>
<keyword evidence="1" id="KW-0732">Signal</keyword>
<feature type="domain" description="SH3b" evidence="2">
    <location>
        <begin position="39"/>
        <end position="103"/>
    </location>
</feature>
<gene>
    <name evidence="3" type="ORF">G4Y79_07775</name>
</gene>